<evidence type="ECO:0000259" key="1">
    <source>
        <dbReference type="Pfam" id="PF02954"/>
    </source>
</evidence>
<evidence type="ECO:0000313" key="2">
    <source>
        <dbReference type="EMBL" id="XBH20182.1"/>
    </source>
</evidence>
<gene>
    <name evidence="2" type="ORF">P8935_08230</name>
</gene>
<protein>
    <submittedName>
        <fullName evidence="2">Helix-turn-helix domain-containing protein</fullName>
    </submittedName>
</protein>
<dbReference type="Gene3D" id="1.10.10.60">
    <property type="entry name" value="Homeodomain-like"/>
    <property type="match status" value="1"/>
</dbReference>
<dbReference type="SUPFAM" id="SSF46689">
    <property type="entry name" value="Homeodomain-like"/>
    <property type="match status" value="1"/>
</dbReference>
<name>A0AAU7DPS1_9BACT</name>
<dbReference type="PRINTS" id="PR01590">
    <property type="entry name" value="HTHFIS"/>
</dbReference>
<dbReference type="AlphaFoldDB" id="A0AAU7DPS1"/>
<dbReference type="InterPro" id="IPR009057">
    <property type="entry name" value="Homeodomain-like_sf"/>
</dbReference>
<reference evidence="2" key="1">
    <citation type="submission" date="2023-03" db="EMBL/GenBank/DDBJ databases">
        <title>Edaphobacter sp.</title>
        <authorList>
            <person name="Huber K.J."/>
            <person name="Papendorf J."/>
            <person name="Pilke C."/>
            <person name="Bunk B."/>
            <person name="Sproeer C."/>
            <person name="Pester M."/>
        </authorList>
    </citation>
    <scope>NUCLEOTIDE SEQUENCE</scope>
    <source>
        <strain evidence="2">DSM 110680</strain>
    </source>
</reference>
<dbReference type="Pfam" id="PF02954">
    <property type="entry name" value="HTH_8"/>
    <property type="match status" value="1"/>
</dbReference>
<organism evidence="2">
    <name type="scientific">Telmatobacter sp. DSM 110680</name>
    <dbReference type="NCBI Taxonomy" id="3036704"/>
    <lineage>
        <taxon>Bacteria</taxon>
        <taxon>Pseudomonadati</taxon>
        <taxon>Acidobacteriota</taxon>
        <taxon>Terriglobia</taxon>
        <taxon>Terriglobales</taxon>
        <taxon>Acidobacteriaceae</taxon>
        <taxon>Telmatobacter</taxon>
    </lineage>
</organism>
<dbReference type="EMBL" id="CP121196">
    <property type="protein sequence ID" value="XBH20182.1"/>
    <property type="molecule type" value="Genomic_DNA"/>
</dbReference>
<sequence>MTMTSGGQIELGDLPTQLQQQALASLHASMRAGKKQETAISKDIVPLAIKERDAIFDAIRVTNGDKLEAARLLGIGKTTLYRKLKEYGSPDPRSID</sequence>
<feature type="domain" description="DNA binding HTH" evidence="1">
    <location>
        <begin position="51"/>
        <end position="87"/>
    </location>
</feature>
<dbReference type="InterPro" id="IPR002197">
    <property type="entry name" value="HTH_Fis"/>
</dbReference>
<accession>A0AAU7DPS1</accession>
<proteinExistence type="predicted"/>
<dbReference type="GO" id="GO:0043565">
    <property type="term" value="F:sequence-specific DNA binding"/>
    <property type="evidence" value="ECO:0007669"/>
    <property type="project" value="InterPro"/>
</dbReference>